<dbReference type="SUPFAM" id="SSF53335">
    <property type="entry name" value="S-adenosyl-L-methionine-dependent methyltransferases"/>
    <property type="match status" value="1"/>
</dbReference>
<dbReference type="InterPro" id="IPR029063">
    <property type="entry name" value="SAM-dependent_MTases_sf"/>
</dbReference>
<dbReference type="GO" id="GO:0008168">
    <property type="term" value="F:methyltransferase activity"/>
    <property type="evidence" value="ECO:0007669"/>
    <property type="project" value="UniProtKB-KW"/>
</dbReference>
<dbReference type="Gene3D" id="3.40.50.150">
    <property type="entry name" value="Vaccinia Virus protein VP39"/>
    <property type="match status" value="1"/>
</dbReference>
<sequence length="308" mass="33945">MLQLETTGYKALNDLRSRGEFPPKWTNIGDLEQLTDQFMKRFQAERFEASKELGPGFLIPELIEQMIRTGEVEHMDDEAHPGQQRFEWVRALDRMNRMTLSYEHQCNLLMPVIEELARSGKPIGILELAAGSGGLAFTLAERTQKAGIEAKITASDIVPEMISGGNRVAAEQNLPVTFRKLNAFSLDGLEPGSVDLVVISQSLHHFSPAQIALMIAQAKRHGASVFIGIDGFRSLLLTGGVPLVASLQGILPFTLDGLTSARKFYSEIELSIIAAIATGNEHHRVECSWPLSLLHVPLKGHRMIGKAQ</sequence>
<dbReference type="GO" id="GO:0032259">
    <property type="term" value="P:methylation"/>
    <property type="evidence" value="ECO:0007669"/>
    <property type="project" value="UniProtKB-KW"/>
</dbReference>
<dbReference type="Pfam" id="PF13649">
    <property type="entry name" value="Methyltransf_25"/>
    <property type="match status" value="1"/>
</dbReference>
<dbReference type="EMBL" id="DRSK01000062">
    <property type="protein sequence ID" value="HHE07504.1"/>
    <property type="molecule type" value="Genomic_DNA"/>
</dbReference>
<feature type="domain" description="Methyltransferase" evidence="1">
    <location>
        <begin position="125"/>
        <end position="221"/>
    </location>
</feature>
<dbReference type="Proteomes" id="UP000886059">
    <property type="component" value="Unassembled WGS sequence"/>
</dbReference>
<comment type="caution">
    <text evidence="2">The sequence shown here is derived from an EMBL/GenBank/DDBJ whole genome shotgun (WGS) entry which is preliminary data.</text>
</comment>
<dbReference type="AlphaFoldDB" id="A0A7C5DE05"/>
<dbReference type="InterPro" id="IPR041698">
    <property type="entry name" value="Methyltransf_25"/>
</dbReference>
<reference evidence="2" key="1">
    <citation type="journal article" date="2020" name="mSystems">
        <title>Genome- and Community-Level Interaction Insights into Carbon Utilization and Element Cycling Functions of Hydrothermarchaeota in Hydrothermal Sediment.</title>
        <authorList>
            <person name="Zhou Z."/>
            <person name="Liu Y."/>
            <person name="Xu W."/>
            <person name="Pan J."/>
            <person name="Luo Z.H."/>
            <person name="Li M."/>
        </authorList>
    </citation>
    <scope>NUCLEOTIDE SEQUENCE [LARGE SCALE GENOMIC DNA]</scope>
    <source>
        <strain evidence="2">HyVt-628</strain>
    </source>
</reference>
<gene>
    <name evidence="2" type="ORF">ENL01_01040</name>
</gene>
<protein>
    <submittedName>
        <fullName evidence="2">Class I SAM-dependent methyltransferase</fullName>
    </submittedName>
</protein>
<organism evidence="2">
    <name type="scientific">Chlorobaculum parvum</name>
    <dbReference type="NCBI Taxonomy" id="274539"/>
    <lineage>
        <taxon>Bacteria</taxon>
        <taxon>Pseudomonadati</taxon>
        <taxon>Chlorobiota</taxon>
        <taxon>Chlorobiia</taxon>
        <taxon>Chlorobiales</taxon>
        <taxon>Chlorobiaceae</taxon>
        <taxon>Chlorobaculum</taxon>
    </lineage>
</organism>
<keyword evidence="2" id="KW-0808">Transferase</keyword>
<name>A0A7C5DE05_9CHLB</name>
<keyword evidence="2" id="KW-0489">Methyltransferase</keyword>
<proteinExistence type="predicted"/>
<evidence type="ECO:0000313" key="2">
    <source>
        <dbReference type="EMBL" id="HHE07504.1"/>
    </source>
</evidence>
<accession>A0A7C5DE05</accession>
<dbReference type="CDD" id="cd02440">
    <property type="entry name" value="AdoMet_MTases"/>
    <property type="match status" value="1"/>
</dbReference>
<evidence type="ECO:0000259" key="1">
    <source>
        <dbReference type="Pfam" id="PF13649"/>
    </source>
</evidence>